<dbReference type="KEGG" id="lbc:LACBIDRAFT_293681"/>
<dbReference type="FunCoup" id="B0D5H6">
    <property type="interactions" value="15"/>
</dbReference>
<reference evidence="3 4" key="1">
    <citation type="journal article" date="2008" name="Nature">
        <title>The genome of Laccaria bicolor provides insights into mycorrhizal symbiosis.</title>
        <authorList>
            <person name="Martin F."/>
            <person name="Aerts A."/>
            <person name="Ahren D."/>
            <person name="Brun A."/>
            <person name="Danchin E.G.J."/>
            <person name="Duchaussoy F."/>
            <person name="Gibon J."/>
            <person name="Kohler A."/>
            <person name="Lindquist E."/>
            <person name="Pereda V."/>
            <person name="Salamov A."/>
            <person name="Shapiro H.J."/>
            <person name="Wuyts J."/>
            <person name="Blaudez D."/>
            <person name="Buee M."/>
            <person name="Brokstein P."/>
            <person name="Canbaeck B."/>
            <person name="Cohen D."/>
            <person name="Courty P.E."/>
            <person name="Coutinho P.M."/>
            <person name="Delaruelle C."/>
            <person name="Detter J.C."/>
            <person name="Deveau A."/>
            <person name="DiFazio S."/>
            <person name="Duplessis S."/>
            <person name="Fraissinet-Tachet L."/>
            <person name="Lucic E."/>
            <person name="Frey-Klett P."/>
            <person name="Fourrey C."/>
            <person name="Feussner I."/>
            <person name="Gay G."/>
            <person name="Grimwood J."/>
            <person name="Hoegger P.J."/>
            <person name="Jain P."/>
            <person name="Kilaru S."/>
            <person name="Labbe J."/>
            <person name="Lin Y.C."/>
            <person name="Legue V."/>
            <person name="Le Tacon F."/>
            <person name="Marmeisse R."/>
            <person name="Melayah D."/>
            <person name="Montanini B."/>
            <person name="Muratet M."/>
            <person name="Nehls U."/>
            <person name="Niculita-Hirzel H."/>
            <person name="Oudot-Le Secq M.P."/>
            <person name="Peter M."/>
            <person name="Quesneville H."/>
            <person name="Rajashekar B."/>
            <person name="Reich M."/>
            <person name="Rouhier N."/>
            <person name="Schmutz J."/>
            <person name="Yin T."/>
            <person name="Chalot M."/>
            <person name="Henrissat B."/>
            <person name="Kuees U."/>
            <person name="Lucas S."/>
            <person name="Van de Peer Y."/>
            <person name="Podila G.K."/>
            <person name="Polle A."/>
            <person name="Pukkila P.J."/>
            <person name="Richardson P.M."/>
            <person name="Rouze P."/>
            <person name="Sanders I.R."/>
            <person name="Stajich J.E."/>
            <person name="Tunlid A."/>
            <person name="Tuskan G."/>
            <person name="Grigoriev I.V."/>
        </authorList>
    </citation>
    <scope>NUCLEOTIDE SEQUENCE [LARGE SCALE GENOMIC DNA]</scope>
    <source>
        <strain evidence="4">S238N-H82 / ATCC MYA-4686</strain>
    </source>
</reference>
<gene>
    <name evidence="3" type="ORF">LACBIDRAFT_293681</name>
</gene>
<dbReference type="AlphaFoldDB" id="B0D5H6"/>
<evidence type="ECO:0000313" key="3">
    <source>
        <dbReference type="EMBL" id="EDR09771.1"/>
    </source>
</evidence>
<keyword evidence="1" id="KW-0378">Hydrolase</keyword>
<dbReference type="Proteomes" id="UP000001194">
    <property type="component" value="Unassembled WGS sequence"/>
</dbReference>
<evidence type="ECO:0000259" key="2">
    <source>
        <dbReference type="Pfam" id="PF07859"/>
    </source>
</evidence>
<dbReference type="SUPFAM" id="SSF53474">
    <property type="entry name" value="alpha/beta-Hydrolases"/>
    <property type="match status" value="1"/>
</dbReference>
<proteinExistence type="predicted"/>
<feature type="domain" description="Alpha/beta hydrolase fold-3" evidence="2">
    <location>
        <begin position="111"/>
        <end position="331"/>
    </location>
</feature>
<dbReference type="InterPro" id="IPR050300">
    <property type="entry name" value="GDXG_lipolytic_enzyme"/>
</dbReference>
<dbReference type="PANTHER" id="PTHR48081">
    <property type="entry name" value="AB HYDROLASE SUPERFAMILY PROTEIN C4A8.06C"/>
    <property type="match status" value="1"/>
</dbReference>
<dbReference type="EMBL" id="DS547098">
    <property type="protein sequence ID" value="EDR09771.1"/>
    <property type="molecule type" value="Genomic_DNA"/>
</dbReference>
<organism evidence="4">
    <name type="scientific">Laccaria bicolor (strain S238N-H82 / ATCC MYA-4686)</name>
    <name type="common">Bicoloured deceiver</name>
    <name type="synonym">Laccaria laccata var. bicolor</name>
    <dbReference type="NCBI Taxonomy" id="486041"/>
    <lineage>
        <taxon>Eukaryota</taxon>
        <taxon>Fungi</taxon>
        <taxon>Dikarya</taxon>
        <taxon>Basidiomycota</taxon>
        <taxon>Agaricomycotina</taxon>
        <taxon>Agaricomycetes</taxon>
        <taxon>Agaricomycetidae</taxon>
        <taxon>Agaricales</taxon>
        <taxon>Agaricineae</taxon>
        <taxon>Hydnangiaceae</taxon>
        <taxon>Laccaria</taxon>
    </lineage>
</organism>
<accession>B0D5H6</accession>
<dbReference type="InterPro" id="IPR013094">
    <property type="entry name" value="AB_hydrolase_3"/>
</dbReference>
<dbReference type="InterPro" id="IPR029058">
    <property type="entry name" value="AB_hydrolase_fold"/>
</dbReference>
<protein>
    <submittedName>
        <fullName evidence="3">Predicted protein</fullName>
    </submittedName>
</protein>
<dbReference type="STRING" id="486041.B0D5H6"/>
<dbReference type="PANTHER" id="PTHR48081:SF31">
    <property type="entry name" value="STERYL ACETYL HYDROLASE MUG81-RELATED"/>
    <property type="match status" value="1"/>
</dbReference>
<dbReference type="GO" id="GO:0016787">
    <property type="term" value="F:hydrolase activity"/>
    <property type="evidence" value="ECO:0007669"/>
    <property type="project" value="UniProtKB-KW"/>
</dbReference>
<dbReference type="RefSeq" id="XP_001879156.1">
    <property type="nucleotide sequence ID" value="XM_001879121.1"/>
</dbReference>
<keyword evidence="4" id="KW-1185">Reference proteome</keyword>
<evidence type="ECO:0000256" key="1">
    <source>
        <dbReference type="ARBA" id="ARBA00022801"/>
    </source>
</evidence>
<dbReference type="HOGENOM" id="CLU_042179_2_1_1"/>
<dbReference type="Gene3D" id="3.40.50.1820">
    <property type="entry name" value="alpha/beta hydrolase"/>
    <property type="match status" value="1"/>
</dbReference>
<dbReference type="GeneID" id="6075094"/>
<dbReference type="InParanoid" id="B0D5H6"/>
<evidence type="ECO:0000313" key="4">
    <source>
        <dbReference type="Proteomes" id="UP000001194"/>
    </source>
</evidence>
<sequence length="371" mass="41647">MASRKYANVSWLDIGQLCFTFLRIPFVVGWNAVRFLFTNPPFRGIGRNVSILGMKFFLSHSSLPQLQYVGGTTLGVYKTWAKKNKLPITVEELVEDTRLLWVGPKQTKRVVLYFHGGGYILPLQDLSLSFWRYVQLELQKRDCDVGFAILNYSLYPVASFPTPLCQATIVLDHLLALGVHPSNLQIVGDSAGGNLILQLISNLLHPLNPSTKIHTPLKAPIRGVYLMSPWVHIHTDDAAYSTNRDSDLLAPSFVLAFGHAIKDDVSISQCPYLQPSSAPSSWFDDIHTVVDRILLTAGDVEMFRDDITHFSRVLAKGKGHFRYVLQEHGIHDDPFYDFMFSETPPAQELGTLTPLIIDWLESGFSLVDSDT</sequence>
<name>B0D5H6_LACBS</name>
<dbReference type="Pfam" id="PF07859">
    <property type="entry name" value="Abhydrolase_3"/>
    <property type="match status" value="1"/>
</dbReference>
<dbReference type="OrthoDB" id="2152029at2759"/>